<evidence type="ECO:0000256" key="5">
    <source>
        <dbReference type="ARBA" id="ARBA00004906"/>
    </source>
</evidence>
<accession>A0A9X6NFX4</accession>
<evidence type="ECO:0000256" key="6">
    <source>
        <dbReference type="ARBA" id="ARBA00012483"/>
    </source>
</evidence>
<dbReference type="GO" id="GO:0016020">
    <property type="term" value="C:membrane"/>
    <property type="evidence" value="ECO:0007669"/>
    <property type="project" value="UniProtKB-SubCell"/>
</dbReference>
<keyword evidence="11" id="KW-0833">Ubl conjugation pathway</keyword>
<evidence type="ECO:0000256" key="8">
    <source>
        <dbReference type="ARBA" id="ARBA00022707"/>
    </source>
</evidence>
<keyword evidence="20" id="KW-1185">Reference proteome</keyword>
<dbReference type="InterPro" id="IPR013083">
    <property type="entry name" value="Znf_RING/FYVE/PHD"/>
</dbReference>
<reference evidence="20" key="1">
    <citation type="submission" date="2017-01" db="EMBL/GenBank/DDBJ databases">
        <title>Comparative genomics of anhydrobiosis in the tardigrade Hypsibius dujardini.</title>
        <authorList>
            <person name="Yoshida Y."/>
            <person name="Koutsovoulos G."/>
            <person name="Laetsch D."/>
            <person name="Stevens L."/>
            <person name="Kumar S."/>
            <person name="Horikawa D."/>
            <person name="Ishino K."/>
            <person name="Komine S."/>
            <person name="Tomita M."/>
            <person name="Blaxter M."/>
            <person name="Arakawa K."/>
        </authorList>
    </citation>
    <scope>NUCLEOTIDE SEQUENCE [LARGE SCALE GENOMIC DNA]</scope>
    <source>
        <strain evidence="20">Z151</strain>
    </source>
</reference>
<gene>
    <name evidence="19" type="ORF">BV898_16746</name>
</gene>
<dbReference type="Gene3D" id="3.30.40.10">
    <property type="entry name" value="Zinc/RING finger domain, C3HC4 (zinc finger)"/>
    <property type="match status" value="1"/>
</dbReference>
<evidence type="ECO:0000256" key="15">
    <source>
        <dbReference type="ARBA" id="ARBA00023288"/>
    </source>
</evidence>
<comment type="caution">
    <text evidence="19">The sequence shown here is derived from an EMBL/GenBank/DDBJ whole genome shotgun (WGS) entry which is preliminary data.</text>
</comment>
<dbReference type="GO" id="GO:0005768">
    <property type="term" value="C:endosome"/>
    <property type="evidence" value="ECO:0007669"/>
    <property type="project" value="UniProtKB-SubCell"/>
</dbReference>
<feature type="region of interest" description="Disordered" evidence="17">
    <location>
        <begin position="1"/>
        <end position="65"/>
    </location>
</feature>
<feature type="region of interest" description="Disordered" evidence="17">
    <location>
        <begin position="82"/>
        <end position="114"/>
    </location>
</feature>
<evidence type="ECO:0000256" key="13">
    <source>
        <dbReference type="ARBA" id="ARBA00023136"/>
    </source>
</evidence>
<dbReference type="GO" id="GO:0005764">
    <property type="term" value="C:lysosome"/>
    <property type="evidence" value="ECO:0007669"/>
    <property type="project" value="UniProtKB-SubCell"/>
</dbReference>
<evidence type="ECO:0000256" key="11">
    <source>
        <dbReference type="ARBA" id="ARBA00022786"/>
    </source>
</evidence>
<keyword evidence="14" id="KW-0458">Lysosome</keyword>
<dbReference type="EC" id="2.3.2.27" evidence="6"/>
<dbReference type="EMBL" id="MTYJ01000261">
    <property type="protein sequence ID" value="OWA52288.1"/>
    <property type="molecule type" value="Genomic_DNA"/>
</dbReference>
<evidence type="ECO:0000256" key="14">
    <source>
        <dbReference type="ARBA" id="ARBA00023228"/>
    </source>
</evidence>
<keyword evidence="10 16" id="KW-0863">Zinc-finger</keyword>
<protein>
    <recommendedName>
        <fullName evidence="6">RING-type E3 ubiquitin transferase</fullName>
        <ecNumber evidence="6">2.3.2.27</ecNumber>
    </recommendedName>
</protein>
<keyword evidence="8" id="KW-0519">Myristate</keyword>
<dbReference type="Gene3D" id="3.30.160.60">
    <property type="entry name" value="Classic Zinc Finger"/>
    <property type="match status" value="1"/>
</dbReference>
<feature type="compositionally biased region" description="Low complexity" evidence="17">
    <location>
        <begin position="21"/>
        <end position="39"/>
    </location>
</feature>
<dbReference type="AlphaFoldDB" id="A0A9X6NFX4"/>
<keyword evidence="7" id="KW-0808">Transferase</keyword>
<dbReference type="PROSITE" id="PS50089">
    <property type="entry name" value="ZF_RING_2"/>
    <property type="match status" value="1"/>
</dbReference>
<dbReference type="SUPFAM" id="SSF57850">
    <property type="entry name" value="RING/U-box"/>
    <property type="match status" value="1"/>
</dbReference>
<feature type="domain" description="RING-type" evidence="18">
    <location>
        <begin position="177"/>
        <end position="217"/>
    </location>
</feature>
<dbReference type="OrthoDB" id="10057496at2759"/>
<proteinExistence type="predicted"/>
<evidence type="ECO:0000256" key="16">
    <source>
        <dbReference type="PROSITE-ProRule" id="PRU00175"/>
    </source>
</evidence>
<dbReference type="GO" id="GO:0070936">
    <property type="term" value="P:protein K48-linked ubiquitination"/>
    <property type="evidence" value="ECO:0007669"/>
    <property type="project" value="TreeGrafter"/>
</dbReference>
<name>A0A9X6NFX4_HYPEX</name>
<evidence type="ECO:0000256" key="7">
    <source>
        <dbReference type="ARBA" id="ARBA00022679"/>
    </source>
</evidence>
<evidence type="ECO:0000313" key="19">
    <source>
        <dbReference type="EMBL" id="OWA52288.1"/>
    </source>
</evidence>
<dbReference type="GO" id="GO:0043161">
    <property type="term" value="P:proteasome-mediated ubiquitin-dependent protein catabolic process"/>
    <property type="evidence" value="ECO:0007669"/>
    <property type="project" value="TreeGrafter"/>
</dbReference>
<dbReference type="PANTHER" id="PTHR46661">
    <property type="entry name" value="E3 UBIQUITIN-PROTEIN LIGASE ZNRF1-LIKE PROTEIN"/>
    <property type="match status" value="1"/>
</dbReference>
<keyword evidence="9" id="KW-0967">Endosome</keyword>
<evidence type="ECO:0000256" key="12">
    <source>
        <dbReference type="ARBA" id="ARBA00022833"/>
    </source>
</evidence>
<organism evidence="19 20">
    <name type="scientific">Hypsibius exemplaris</name>
    <name type="common">Freshwater tardigrade</name>
    <dbReference type="NCBI Taxonomy" id="2072580"/>
    <lineage>
        <taxon>Eukaryota</taxon>
        <taxon>Metazoa</taxon>
        <taxon>Ecdysozoa</taxon>
        <taxon>Tardigrada</taxon>
        <taxon>Eutardigrada</taxon>
        <taxon>Parachela</taxon>
        <taxon>Hypsibioidea</taxon>
        <taxon>Hypsibiidae</taxon>
        <taxon>Hypsibius</taxon>
    </lineage>
</organism>
<keyword evidence="12" id="KW-0862">Zinc</keyword>
<evidence type="ECO:0000256" key="4">
    <source>
        <dbReference type="ARBA" id="ARBA00004371"/>
    </source>
</evidence>
<keyword evidence="10 16" id="KW-0479">Metal-binding</keyword>
<feature type="compositionally biased region" description="Basic residues" evidence="17">
    <location>
        <begin position="86"/>
        <end position="96"/>
    </location>
</feature>
<dbReference type="InterPro" id="IPR001841">
    <property type="entry name" value="Znf_RING"/>
</dbReference>
<dbReference type="Proteomes" id="UP000192578">
    <property type="component" value="Unassembled WGS sequence"/>
</dbReference>
<dbReference type="PANTHER" id="PTHR46661:SF4">
    <property type="entry name" value="RING-TYPE DOMAIN-CONTAINING PROTEIN"/>
    <property type="match status" value="1"/>
</dbReference>
<evidence type="ECO:0000256" key="1">
    <source>
        <dbReference type="ARBA" id="ARBA00000900"/>
    </source>
</evidence>
<feature type="compositionally biased region" description="Polar residues" evidence="17">
    <location>
        <begin position="1"/>
        <end position="10"/>
    </location>
</feature>
<comment type="pathway">
    <text evidence="5">Protein modification; protein ubiquitination.</text>
</comment>
<evidence type="ECO:0000256" key="17">
    <source>
        <dbReference type="SAM" id="MobiDB-lite"/>
    </source>
</evidence>
<dbReference type="CDD" id="cd16489">
    <property type="entry name" value="mRING-CH-C4HC2H_ZNRF"/>
    <property type="match status" value="1"/>
</dbReference>
<dbReference type="GO" id="GO:0008270">
    <property type="term" value="F:zinc ion binding"/>
    <property type="evidence" value="ECO:0007669"/>
    <property type="project" value="UniProtKB-KW"/>
</dbReference>
<keyword evidence="13" id="KW-0472">Membrane</keyword>
<evidence type="ECO:0000256" key="9">
    <source>
        <dbReference type="ARBA" id="ARBA00022753"/>
    </source>
</evidence>
<keyword evidence="15" id="KW-0449">Lipoprotein</keyword>
<comment type="catalytic activity">
    <reaction evidence="1">
        <text>S-ubiquitinyl-[E2 ubiquitin-conjugating enzyme]-L-cysteine + [acceptor protein]-L-lysine = [E2 ubiquitin-conjugating enzyme]-L-cysteine + N(6)-ubiquitinyl-[acceptor protein]-L-lysine.</text>
        <dbReference type="EC" id="2.3.2.27"/>
    </reaction>
</comment>
<dbReference type="InterPro" id="IPR051878">
    <property type="entry name" value="ZNRF_ubiq-protein_ligase"/>
</dbReference>
<evidence type="ECO:0000256" key="2">
    <source>
        <dbReference type="ARBA" id="ARBA00004170"/>
    </source>
</evidence>
<evidence type="ECO:0000259" key="18">
    <source>
        <dbReference type="PROSITE" id="PS50089"/>
    </source>
</evidence>
<dbReference type="GO" id="GO:0061630">
    <property type="term" value="F:ubiquitin protein ligase activity"/>
    <property type="evidence" value="ECO:0007669"/>
    <property type="project" value="UniProtKB-EC"/>
</dbReference>
<sequence>MGAKPSTQQPIRPRSDTFPHGNSTTTAASSNGAASGTSTPFHHPGSAAGPSQRHSSGSRVGATSADAAAVRRLRSMSAVEALTASQRHHHRQHHNRSTLSGSDSDDSSPETENSQYAHVVRIPGSLPLRLFQLAGIKCPVCNKQITSDNVELHLVECLTKPRIIYNEEVLIEPKGECIICFDDMAHGQTIARLPCLCIYHKRCIDCWFRVNRTCPEHPGE</sequence>
<evidence type="ECO:0000313" key="20">
    <source>
        <dbReference type="Proteomes" id="UP000192578"/>
    </source>
</evidence>
<evidence type="ECO:0000256" key="3">
    <source>
        <dbReference type="ARBA" id="ARBA00004177"/>
    </source>
</evidence>
<comment type="subcellular location">
    <subcellularLocation>
        <location evidence="3">Endosome</location>
    </subcellularLocation>
    <subcellularLocation>
        <location evidence="4">Lysosome</location>
    </subcellularLocation>
    <subcellularLocation>
        <location evidence="2">Membrane</location>
        <topology evidence="2">Peripheral membrane protein</topology>
    </subcellularLocation>
</comment>
<evidence type="ECO:0000256" key="10">
    <source>
        <dbReference type="ARBA" id="ARBA00022771"/>
    </source>
</evidence>
<dbReference type="Pfam" id="PF13639">
    <property type="entry name" value="zf-RING_2"/>
    <property type="match status" value="1"/>
</dbReference>